<organism evidence="1 2">
    <name type="scientific">Tribonema minus</name>
    <dbReference type="NCBI Taxonomy" id="303371"/>
    <lineage>
        <taxon>Eukaryota</taxon>
        <taxon>Sar</taxon>
        <taxon>Stramenopiles</taxon>
        <taxon>Ochrophyta</taxon>
        <taxon>PX clade</taxon>
        <taxon>Xanthophyceae</taxon>
        <taxon>Tribonematales</taxon>
        <taxon>Tribonemataceae</taxon>
        <taxon>Tribonema</taxon>
    </lineage>
</organism>
<evidence type="ECO:0000313" key="1">
    <source>
        <dbReference type="EMBL" id="KAG5187186.1"/>
    </source>
</evidence>
<dbReference type="EMBL" id="JAFCMP010000092">
    <property type="protein sequence ID" value="KAG5187186.1"/>
    <property type="molecule type" value="Genomic_DNA"/>
</dbReference>
<dbReference type="AlphaFoldDB" id="A0A835Z5J5"/>
<accession>A0A835Z5J5</accession>
<name>A0A835Z5J5_9STRA</name>
<proteinExistence type="predicted"/>
<dbReference type="Proteomes" id="UP000664859">
    <property type="component" value="Unassembled WGS sequence"/>
</dbReference>
<reference evidence="1" key="1">
    <citation type="submission" date="2021-02" db="EMBL/GenBank/DDBJ databases">
        <title>First Annotated Genome of the Yellow-green Alga Tribonema minus.</title>
        <authorList>
            <person name="Mahan K.M."/>
        </authorList>
    </citation>
    <scope>NUCLEOTIDE SEQUENCE</scope>
    <source>
        <strain evidence="1">UTEX B ZZ1240</strain>
    </source>
</reference>
<gene>
    <name evidence="1" type="ORF">JKP88DRAFT_254106</name>
</gene>
<comment type="caution">
    <text evidence="1">The sequence shown here is derived from an EMBL/GenBank/DDBJ whole genome shotgun (WGS) entry which is preliminary data.</text>
</comment>
<protein>
    <submittedName>
        <fullName evidence="1">Uncharacterized protein</fullName>
    </submittedName>
</protein>
<sequence>MAANTTPSSSDLADLVYVYSSDCYRHNTSYYNDVTVTLPRPITTKSGYNLFVSVYSLSIPLTQPCINMYNNVLTITGVTVTLEPGNFSASMLAAALQLAFPAIVISWKPTTSKIVFQSPTTITLTGSMCVVLNVDEAGSSVIESLSEYGAVHSLLRDLCSKQDLVITRDTITNNADSSTLRESLFGAASGVTVQFSIPLLGIISALSGRDRYLAFHKLAANPRLDIEWAQNNKAISCTGAPASIAVVISSVSLDTTYITLSGEVARQIDGMVNSEYVWSSSIYKHYRSVMAANQLSLSAMVPSRVESAKSLMVMQRVSANEFDFNKYSVQDRVRNYLQRFQTRSGSRFIDSVPVGCTNNALVAYLSATRLYSNPSSENSTGLINLASWTRDAPQTVAAAAAEGSFVASCDLESFSNSQKLISGVATQTNSLIMDLTFTGSPLAVNADCVLECDAVFSINAGQSGAIAVAF</sequence>
<evidence type="ECO:0000313" key="2">
    <source>
        <dbReference type="Proteomes" id="UP000664859"/>
    </source>
</evidence>
<keyword evidence="2" id="KW-1185">Reference proteome</keyword>